<dbReference type="AlphaFoldDB" id="A0A821D2Z1"/>
<evidence type="ECO:0000259" key="2">
    <source>
        <dbReference type="Pfam" id="PF14295"/>
    </source>
</evidence>
<gene>
    <name evidence="3" type="ORF">TSG867_LOCUS28667</name>
</gene>
<dbReference type="Gene3D" id="3.50.4.10">
    <property type="entry name" value="Hepatocyte Growth Factor"/>
    <property type="match status" value="1"/>
</dbReference>
<evidence type="ECO:0000313" key="3">
    <source>
        <dbReference type="EMBL" id="CAF4614713.1"/>
    </source>
</evidence>
<evidence type="ECO:0000259" key="1">
    <source>
        <dbReference type="Pfam" id="PF00024"/>
    </source>
</evidence>
<reference evidence="3" key="1">
    <citation type="submission" date="2021-02" db="EMBL/GenBank/DDBJ databases">
        <authorList>
            <person name="Nowell W R."/>
        </authorList>
    </citation>
    <scope>NUCLEOTIDE SEQUENCE</scope>
</reference>
<organism evidence="3 4">
    <name type="scientific">Rotaria socialis</name>
    <dbReference type="NCBI Taxonomy" id="392032"/>
    <lineage>
        <taxon>Eukaryota</taxon>
        <taxon>Metazoa</taxon>
        <taxon>Spiralia</taxon>
        <taxon>Gnathifera</taxon>
        <taxon>Rotifera</taxon>
        <taxon>Eurotatoria</taxon>
        <taxon>Bdelloidea</taxon>
        <taxon>Philodinida</taxon>
        <taxon>Philodinidae</taxon>
        <taxon>Rotaria</taxon>
    </lineage>
</organism>
<dbReference type="InterPro" id="IPR003609">
    <property type="entry name" value="Pan_app"/>
</dbReference>
<feature type="domain" description="Apple" evidence="2">
    <location>
        <begin position="140"/>
        <end position="165"/>
    </location>
</feature>
<feature type="domain" description="Apple" evidence="1">
    <location>
        <begin position="232"/>
        <end position="275"/>
    </location>
</feature>
<dbReference type="EMBL" id="CAJOBQ010003689">
    <property type="protein sequence ID" value="CAF4614713.1"/>
    <property type="molecule type" value="Genomic_DNA"/>
</dbReference>
<dbReference type="Pfam" id="PF00024">
    <property type="entry name" value="PAN_1"/>
    <property type="match status" value="1"/>
</dbReference>
<evidence type="ECO:0000313" key="4">
    <source>
        <dbReference type="Proteomes" id="UP000663862"/>
    </source>
</evidence>
<dbReference type="Proteomes" id="UP000663862">
    <property type="component" value="Unassembled WGS sequence"/>
</dbReference>
<dbReference type="SUPFAM" id="SSF57414">
    <property type="entry name" value="Hairpin loop containing domain-like"/>
    <property type="match status" value="1"/>
</dbReference>
<sequence>MNPNTIKISSNNIDHAEKTAKRIYDENQHGSQWLNYVLAFKYDECKSSSVDYNGKGSNTGRMADTRKLMDTHYQHHTSCYYGCYTHCIGRFIFASWMAYKNKMEKPSLTTTGISFKQGGKKVITKYNTRLFGHYKQYTEKDDYKCLQACKSEEKCAAATFHAPYLYNCFFLGKVLQNPWNQAFWITFPIWTYSWVGFFPFEWVSISKHKNESLSSLNTVQVSYRYDGIRLANHFQYIKVESATKCFEECQKNKECEAITFRPVNNDGCHLYRKGEYVARLDSEWVSISNNIIHI</sequence>
<dbReference type="Pfam" id="PF14295">
    <property type="entry name" value="PAN_4"/>
    <property type="match status" value="1"/>
</dbReference>
<accession>A0A821D2Z1</accession>
<proteinExistence type="predicted"/>
<protein>
    <recommendedName>
        <fullName evidence="1 2">Apple domain-containing protein</fullName>
    </recommendedName>
</protein>
<name>A0A821D2Z1_9BILA</name>
<comment type="caution">
    <text evidence="3">The sequence shown here is derived from an EMBL/GenBank/DDBJ whole genome shotgun (WGS) entry which is preliminary data.</text>
</comment>